<keyword evidence="1" id="KW-0812">Transmembrane</keyword>
<protein>
    <submittedName>
        <fullName evidence="3">Uncharacterized protein</fullName>
    </submittedName>
</protein>
<evidence type="ECO:0000313" key="4">
    <source>
        <dbReference type="Proteomes" id="UP000615687"/>
    </source>
</evidence>
<reference evidence="3" key="1">
    <citation type="submission" date="2018-08" db="EMBL/GenBank/DDBJ databases">
        <authorList>
            <person name="Jin W."/>
            <person name="Wang H."/>
            <person name="Yang Y."/>
            <person name="Li M."/>
            <person name="Liu J."/>
        </authorList>
    </citation>
    <scope>NUCLEOTIDE SEQUENCE</scope>
    <source>
        <strain evidence="3">AESS21</strain>
    </source>
</reference>
<evidence type="ECO:0000256" key="1">
    <source>
        <dbReference type="SAM" id="Phobius"/>
    </source>
</evidence>
<evidence type="ECO:0000313" key="5">
    <source>
        <dbReference type="Proteomes" id="UP000705379"/>
    </source>
</evidence>
<keyword evidence="1" id="KW-1133">Transmembrane helix</keyword>
<sequence>MSDQRSKDDARRDEALRSLDRVEAESETVAGSTFVRMAKRAQDHFGAHDLDEDDKVEVWGTRIGRGAGLIFAVGLLVYLAITYL</sequence>
<comment type="caution">
    <text evidence="3">The sequence shown here is derived from an EMBL/GenBank/DDBJ whole genome shotgun (WGS) entry which is preliminary data.</text>
</comment>
<keyword evidence="1" id="KW-0472">Membrane</keyword>
<proteinExistence type="predicted"/>
<keyword evidence="4" id="KW-1185">Reference proteome</keyword>
<dbReference type="Proteomes" id="UP000705379">
    <property type="component" value="Unassembled WGS sequence"/>
</dbReference>
<evidence type="ECO:0000313" key="3">
    <source>
        <dbReference type="EMBL" id="MBS8261909.1"/>
    </source>
</evidence>
<gene>
    <name evidence="3" type="ORF">DYI23_16900</name>
    <name evidence="2" type="ORF">IG617_13985</name>
</gene>
<dbReference type="RefSeq" id="WP_192109849.1">
    <property type="nucleotide sequence ID" value="NZ_JACYXJ010000005.1"/>
</dbReference>
<reference evidence="2 4" key="2">
    <citation type="submission" date="2020-09" db="EMBL/GenBank/DDBJ databases">
        <title>The genome sequence of type strain Labrenzia polysiphoniae KACC 19711.</title>
        <authorList>
            <person name="Liu Y."/>
        </authorList>
    </citation>
    <scope>NUCLEOTIDE SEQUENCE [LARGE SCALE GENOMIC DNA]</scope>
    <source>
        <strain evidence="2 4">KACC 19711</strain>
    </source>
</reference>
<feature type="transmembrane region" description="Helical" evidence="1">
    <location>
        <begin position="63"/>
        <end position="81"/>
    </location>
</feature>
<dbReference type="EMBL" id="QTKU01000004">
    <property type="protein sequence ID" value="MBS8261909.1"/>
    <property type="molecule type" value="Genomic_DNA"/>
</dbReference>
<accession>A0A927Q4R1</accession>
<evidence type="ECO:0000313" key="2">
    <source>
        <dbReference type="EMBL" id="MBD8877403.1"/>
    </source>
</evidence>
<dbReference type="Proteomes" id="UP000615687">
    <property type="component" value="Unassembled WGS sequence"/>
</dbReference>
<name>A0A927Q4R1_9HYPH</name>
<dbReference type="EMBL" id="JACYXJ010000005">
    <property type="protein sequence ID" value="MBD8877403.1"/>
    <property type="molecule type" value="Genomic_DNA"/>
</dbReference>
<reference evidence="3" key="3">
    <citation type="journal article" date="2021" name="Microorganisms">
        <title>Bacterial Dimethylsulfoniopropionate Biosynthesis in the East China Sea.</title>
        <authorList>
            <person name="Liu J."/>
            <person name="Zhang Y."/>
            <person name="Liu J."/>
            <person name="Zhong H."/>
            <person name="Williams B.T."/>
            <person name="Zheng Y."/>
            <person name="Curson A.R.J."/>
            <person name="Sun C."/>
            <person name="Sun H."/>
            <person name="Song D."/>
            <person name="Wagner Mackenzie B."/>
            <person name="Bermejo Martinez A."/>
            <person name="Todd J.D."/>
            <person name="Zhang X.H."/>
        </authorList>
    </citation>
    <scope>NUCLEOTIDE SEQUENCE</scope>
    <source>
        <strain evidence="3">AESS21</strain>
    </source>
</reference>
<organism evidence="3 5">
    <name type="scientific">Roseibium polysiphoniae</name>
    <dbReference type="NCBI Taxonomy" id="2571221"/>
    <lineage>
        <taxon>Bacteria</taxon>
        <taxon>Pseudomonadati</taxon>
        <taxon>Pseudomonadota</taxon>
        <taxon>Alphaproteobacteria</taxon>
        <taxon>Hyphomicrobiales</taxon>
        <taxon>Stappiaceae</taxon>
        <taxon>Roseibium</taxon>
    </lineage>
</organism>
<dbReference type="AlphaFoldDB" id="A0A927Q4R1"/>